<evidence type="ECO:0000256" key="1">
    <source>
        <dbReference type="SAM" id="SignalP"/>
    </source>
</evidence>
<dbReference type="Gene3D" id="3.90.1720.10">
    <property type="entry name" value="endopeptidase domain like (from Nostoc punctiforme)"/>
    <property type="match status" value="1"/>
</dbReference>
<reference evidence="2 3" key="1">
    <citation type="submission" date="2020-08" db="EMBL/GenBank/DDBJ databases">
        <title>Genomic Encyclopedia of Type Strains, Phase III (KMG-III): the genomes of soil and plant-associated and newly described type strains.</title>
        <authorList>
            <person name="Whitman W."/>
        </authorList>
    </citation>
    <scope>NUCLEOTIDE SEQUENCE [LARGE SCALE GENOMIC DNA]</scope>
    <source>
        <strain evidence="2 3">CECT 8960</strain>
    </source>
</reference>
<dbReference type="RefSeq" id="WP_184808899.1">
    <property type="nucleotide sequence ID" value="NZ_JACHJQ010000001.1"/>
</dbReference>
<evidence type="ECO:0000313" key="3">
    <source>
        <dbReference type="Proteomes" id="UP000520767"/>
    </source>
</evidence>
<proteinExistence type="predicted"/>
<evidence type="ECO:0000313" key="2">
    <source>
        <dbReference type="EMBL" id="MBB4904679.1"/>
    </source>
</evidence>
<feature type="chain" id="PRO_5039021957" description="NlpC/P60 family protein" evidence="1">
    <location>
        <begin position="21"/>
        <end position="175"/>
    </location>
</feature>
<keyword evidence="1" id="KW-0732">Signal</keyword>
<dbReference type="Proteomes" id="UP000520767">
    <property type="component" value="Unassembled WGS sequence"/>
</dbReference>
<gene>
    <name evidence="2" type="ORF">FHR82_000889</name>
</gene>
<comment type="caution">
    <text evidence="2">The sequence shown here is derived from an EMBL/GenBank/DDBJ whole genome shotgun (WGS) entry which is preliminary data.</text>
</comment>
<sequence length="175" mass="19928">MKWLRWAIAVAVALPVGADAIPYTAATAPMMARAEEWFQAQPLYDQDTCYRAETGYARTDWNGVLGGCHEPYYRTDCSGFVSMVWGLPVSYATPRHGLDHDLTDVSRMIAKDELRTGDALLAWGKHVRLFDHWTNASRTTYVAYDFGATPVKHQEYTWHAQGEYAYVPIRYTPDR</sequence>
<feature type="signal peptide" evidence="1">
    <location>
        <begin position="1"/>
        <end position="20"/>
    </location>
</feature>
<evidence type="ECO:0008006" key="4">
    <source>
        <dbReference type="Google" id="ProtNLM"/>
    </source>
</evidence>
<protein>
    <recommendedName>
        <fullName evidence="4">NlpC/P60 family protein</fullName>
    </recommendedName>
</protein>
<organism evidence="2 3">
    <name type="scientific">Actinophytocola algeriensis</name>
    <dbReference type="NCBI Taxonomy" id="1768010"/>
    <lineage>
        <taxon>Bacteria</taxon>
        <taxon>Bacillati</taxon>
        <taxon>Actinomycetota</taxon>
        <taxon>Actinomycetes</taxon>
        <taxon>Pseudonocardiales</taxon>
        <taxon>Pseudonocardiaceae</taxon>
    </lineage>
</organism>
<dbReference type="AlphaFoldDB" id="A0A7W7VC35"/>
<name>A0A7W7VC35_9PSEU</name>
<dbReference type="EMBL" id="JACHJQ010000001">
    <property type="protein sequence ID" value="MBB4904679.1"/>
    <property type="molecule type" value="Genomic_DNA"/>
</dbReference>
<keyword evidence="3" id="KW-1185">Reference proteome</keyword>
<accession>A0A7W7VC35</accession>